<evidence type="ECO:0000259" key="8">
    <source>
        <dbReference type="SMART" id="SM00922"/>
    </source>
</evidence>
<dbReference type="PANTHER" id="PTHR48080">
    <property type="entry name" value="D-GALACTONATE DEHYDRATASE-RELATED"/>
    <property type="match status" value="1"/>
</dbReference>
<keyword evidence="3 6" id="KW-0460">Magnesium</keyword>
<dbReference type="InterPro" id="IPR034593">
    <property type="entry name" value="DgoD-like"/>
</dbReference>
<sequence length="347" mass="38941">MIQLRFHPFRLALLEPFTVSYGTRTHQETLIVALHDGQHSGFGEAPAIFYYGVTVQQFQDALEQHRDAIEAWNPADTTPEAFWETMAPRLATMPFALCALDCAAHDLYGKRLGQSLYQRWGYTLDTLPLSDYTLGIDEIPVMVRKMRDFPWPVYKIKLGTPDDIAMVRELRRHTQVPLRVDANAGWQPDQALRNIRAFQELNVELIEQPLPPADLEGARWLFERSPIPLMADESCQREADVATCAHHFHGINIKLAKCGGLTPARRMVAQARQLGLQVMVGCMTESTVGISAAAQLLPVLDFADLDTPMLLRTDVASGVRFEQGKVVYAQENGTGVRMLPTTEAERL</sequence>
<dbReference type="PROSITE" id="PS00909">
    <property type="entry name" value="MR_MLE_2"/>
    <property type="match status" value="1"/>
</dbReference>
<dbReference type="Pfam" id="PF02746">
    <property type="entry name" value="MR_MLE_N"/>
    <property type="match status" value="1"/>
</dbReference>
<accession>A0A1G9L0X6</accession>
<evidence type="ECO:0000256" key="7">
    <source>
        <dbReference type="RuleBase" id="RU366006"/>
    </source>
</evidence>
<keyword evidence="2 6" id="KW-0479">Metal-binding</keyword>
<name>A0A1G9L0X6_9BACT</name>
<organism evidence="9 10">
    <name type="scientific">Catalinimonas alkaloidigena</name>
    <dbReference type="NCBI Taxonomy" id="1075417"/>
    <lineage>
        <taxon>Bacteria</taxon>
        <taxon>Pseudomonadati</taxon>
        <taxon>Bacteroidota</taxon>
        <taxon>Cytophagia</taxon>
        <taxon>Cytophagales</taxon>
        <taxon>Catalimonadaceae</taxon>
        <taxon>Catalinimonas</taxon>
    </lineage>
</organism>
<dbReference type="InterPro" id="IPR013341">
    <property type="entry name" value="Mandelate_racemase_N_dom"/>
</dbReference>
<dbReference type="RefSeq" id="WP_089684143.1">
    <property type="nucleotide sequence ID" value="NZ_FNFO01000006.1"/>
</dbReference>
<gene>
    <name evidence="9" type="ORF">SAMN05421823_106299</name>
</gene>
<dbReference type="SFLD" id="SFLDG00180">
    <property type="entry name" value="muconate_cycloisomerase"/>
    <property type="match status" value="1"/>
</dbReference>
<dbReference type="SUPFAM" id="SSF51604">
    <property type="entry name" value="Enolase C-terminal domain-like"/>
    <property type="match status" value="1"/>
</dbReference>
<evidence type="ECO:0000256" key="2">
    <source>
        <dbReference type="ARBA" id="ARBA00022723"/>
    </source>
</evidence>
<dbReference type="Gene3D" id="3.20.20.120">
    <property type="entry name" value="Enolase-like C-terminal domain"/>
    <property type="match status" value="1"/>
</dbReference>
<protein>
    <recommendedName>
        <fullName evidence="7">Dipeptide epimerase</fullName>
        <ecNumber evidence="7">5.1.1.-</ecNumber>
    </recommendedName>
</protein>
<dbReference type="AlphaFoldDB" id="A0A1G9L0X6"/>
<evidence type="ECO:0000256" key="5">
    <source>
        <dbReference type="PIRSR" id="PIRSR634603-1"/>
    </source>
</evidence>
<feature type="domain" description="Mandelate racemase/muconate lactonizing enzyme C-terminal" evidence="8">
    <location>
        <begin position="136"/>
        <end position="228"/>
    </location>
</feature>
<evidence type="ECO:0000256" key="3">
    <source>
        <dbReference type="ARBA" id="ARBA00022842"/>
    </source>
</evidence>
<dbReference type="InterPro" id="IPR029065">
    <property type="entry name" value="Enolase_C-like"/>
</dbReference>
<evidence type="ECO:0000256" key="6">
    <source>
        <dbReference type="PIRSR" id="PIRSR634603-3"/>
    </source>
</evidence>
<dbReference type="OrthoDB" id="9775391at2"/>
<evidence type="ECO:0000256" key="4">
    <source>
        <dbReference type="ARBA" id="ARBA00023235"/>
    </source>
</evidence>
<dbReference type="SUPFAM" id="SSF54826">
    <property type="entry name" value="Enolase N-terminal domain-like"/>
    <property type="match status" value="1"/>
</dbReference>
<dbReference type="CDD" id="cd03319">
    <property type="entry name" value="L-Ala-DL-Glu_epimerase"/>
    <property type="match status" value="1"/>
</dbReference>
<feature type="binding site" evidence="6">
    <location>
        <position position="207"/>
    </location>
    <ligand>
        <name>Mg(2+)</name>
        <dbReference type="ChEBI" id="CHEBI:18420"/>
    </ligand>
</feature>
<dbReference type="InterPro" id="IPR036849">
    <property type="entry name" value="Enolase-like_C_sf"/>
</dbReference>
<dbReference type="GO" id="GO:0016855">
    <property type="term" value="F:racemase and epimerase activity, acting on amino acids and derivatives"/>
    <property type="evidence" value="ECO:0007669"/>
    <property type="project" value="UniProtKB-UniRule"/>
</dbReference>
<dbReference type="Pfam" id="PF13378">
    <property type="entry name" value="MR_MLE_C"/>
    <property type="match status" value="1"/>
</dbReference>
<dbReference type="Proteomes" id="UP000198510">
    <property type="component" value="Unassembled WGS sequence"/>
</dbReference>
<dbReference type="STRING" id="1075417.SAMN05421823_106299"/>
<dbReference type="PANTHER" id="PTHR48080:SF3">
    <property type="entry name" value="ENOLASE SUPERFAMILY MEMBER DDB_G0284701"/>
    <property type="match status" value="1"/>
</dbReference>
<keyword evidence="4 7" id="KW-0413">Isomerase</keyword>
<dbReference type="GO" id="GO:0009063">
    <property type="term" value="P:amino acid catabolic process"/>
    <property type="evidence" value="ECO:0007669"/>
    <property type="project" value="InterPro"/>
</dbReference>
<keyword evidence="10" id="KW-1185">Reference proteome</keyword>
<comment type="cofactor">
    <cofactor evidence="6 7">
        <name>Mg(2+)</name>
        <dbReference type="ChEBI" id="CHEBI:18420"/>
    </cofactor>
    <text evidence="6 7">Binds 1 Mg(2+) ion per subunit.</text>
</comment>
<feature type="binding site" evidence="6">
    <location>
        <position position="181"/>
    </location>
    <ligand>
        <name>Mg(2+)</name>
        <dbReference type="ChEBI" id="CHEBI:18420"/>
    </ligand>
</feature>
<evidence type="ECO:0000256" key="1">
    <source>
        <dbReference type="ARBA" id="ARBA00008031"/>
    </source>
</evidence>
<dbReference type="SFLD" id="SFLDS00001">
    <property type="entry name" value="Enolase"/>
    <property type="match status" value="1"/>
</dbReference>
<dbReference type="SMART" id="SM00922">
    <property type="entry name" value="MR_MLE"/>
    <property type="match status" value="1"/>
</dbReference>
<comment type="similarity">
    <text evidence="1 7">Belongs to the mandelate racemase/muconate lactonizing enzyme family.</text>
</comment>
<feature type="active site" description="Proton acceptor; specific for (R)-substrate epimerization" evidence="5">
    <location>
        <position position="157"/>
    </location>
</feature>
<dbReference type="InterPro" id="IPR018110">
    <property type="entry name" value="Mandel_Rmase/mucon_lact_enz_CS"/>
</dbReference>
<dbReference type="EMBL" id="FNFO01000006">
    <property type="protein sequence ID" value="SDL55235.1"/>
    <property type="molecule type" value="Genomic_DNA"/>
</dbReference>
<evidence type="ECO:0000313" key="9">
    <source>
        <dbReference type="EMBL" id="SDL55235.1"/>
    </source>
</evidence>
<dbReference type="InterPro" id="IPR034603">
    <property type="entry name" value="Dipeptide_epimerase"/>
</dbReference>
<evidence type="ECO:0000313" key="10">
    <source>
        <dbReference type="Proteomes" id="UP000198510"/>
    </source>
</evidence>
<feature type="binding site" evidence="6">
    <location>
        <position position="232"/>
    </location>
    <ligand>
        <name>Mg(2+)</name>
        <dbReference type="ChEBI" id="CHEBI:18420"/>
    </ligand>
</feature>
<dbReference type="EC" id="5.1.1.-" evidence="7"/>
<dbReference type="GO" id="GO:0000287">
    <property type="term" value="F:magnesium ion binding"/>
    <property type="evidence" value="ECO:0007669"/>
    <property type="project" value="UniProtKB-ARBA"/>
</dbReference>
<dbReference type="InterPro" id="IPR013342">
    <property type="entry name" value="Mandelate_racemase_C"/>
</dbReference>
<reference evidence="9 10" key="1">
    <citation type="submission" date="2016-10" db="EMBL/GenBank/DDBJ databases">
        <authorList>
            <person name="de Groot N.N."/>
        </authorList>
    </citation>
    <scope>NUCLEOTIDE SEQUENCE [LARGE SCALE GENOMIC DNA]</scope>
    <source>
        <strain evidence="9 10">DSM 25186</strain>
    </source>
</reference>
<proteinExistence type="inferred from homology"/>
<dbReference type="InterPro" id="IPR029017">
    <property type="entry name" value="Enolase-like_N"/>
</dbReference>
<dbReference type="Gene3D" id="3.30.390.10">
    <property type="entry name" value="Enolase-like, N-terminal domain"/>
    <property type="match status" value="1"/>
</dbReference>
<feature type="active site" description="Proton acceptor; specific for (S)-substrate epimerization" evidence="5">
    <location>
        <position position="254"/>
    </location>
</feature>